<proteinExistence type="predicted"/>
<dbReference type="Proteomes" id="UP000178849">
    <property type="component" value="Unassembled WGS sequence"/>
</dbReference>
<reference evidence="1 2" key="1">
    <citation type="journal article" date="2016" name="Nat. Commun.">
        <title>Thousands of microbial genomes shed light on interconnected biogeochemical processes in an aquifer system.</title>
        <authorList>
            <person name="Anantharaman K."/>
            <person name="Brown C.T."/>
            <person name="Hug L.A."/>
            <person name="Sharon I."/>
            <person name="Castelle C.J."/>
            <person name="Probst A.J."/>
            <person name="Thomas B.C."/>
            <person name="Singh A."/>
            <person name="Wilkins M.J."/>
            <person name="Karaoz U."/>
            <person name="Brodie E.L."/>
            <person name="Williams K.H."/>
            <person name="Hubbard S.S."/>
            <person name="Banfield J.F."/>
        </authorList>
    </citation>
    <scope>NUCLEOTIDE SEQUENCE [LARGE SCALE GENOMIC DNA]</scope>
</reference>
<comment type="caution">
    <text evidence="1">The sequence shown here is derived from an EMBL/GenBank/DDBJ whole genome shotgun (WGS) entry which is preliminary data.</text>
</comment>
<name>A0A1G2BKX6_9BACT</name>
<sequence>MAEIKKAGFNYGFTILPGFNTSNTNHLSLHRDSLDADVPDWLFKLWLKGSYDWVKKILFSPPTG</sequence>
<dbReference type="EMBL" id="MHKL01000021">
    <property type="protein sequence ID" value="OGY89326.1"/>
    <property type="molecule type" value="Genomic_DNA"/>
</dbReference>
<evidence type="ECO:0000313" key="2">
    <source>
        <dbReference type="Proteomes" id="UP000178849"/>
    </source>
</evidence>
<protein>
    <submittedName>
        <fullName evidence="1">Uncharacterized protein</fullName>
    </submittedName>
</protein>
<accession>A0A1G2BKX6</accession>
<evidence type="ECO:0000313" key="1">
    <source>
        <dbReference type="EMBL" id="OGY89326.1"/>
    </source>
</evidence>
<organism evidence="1 2">
    <name type="scientific">Candidatus Komeilibacteria bacterium RIFCSPLOWO2_01_FULL_45_10</name>
    <dbReference type="NCBI Taxonomy" id="1798550"/>
    <lineage>
        <taxon>Bacteria</taxon>
        <taxon>Candidatus Komeiliibacteriota</taxon>
    </lineage>
</organism>
<gene>
    <name evidence="1" type="ORF">A2927_00770</name>
</gene>
<dbReference type="AlphaFoldDB" id="A0A1G2BKX6"/>
<dbReference type="STRING" id="1798550.A2927_00770"/>